<dbReference type="OrthoDB" id="9776685at2"/>
<dbReference type="STRING" id="112901.SAMN04488500_103114"/>
<evidence type="ECO:0000259" key="2">
    <source>
        <dbReference type="Pfam" id="PF00326"/>
    </source>
</evidence>
<dbReference type="InterPro" id="IPR001375">
    <property type="entry name" value="Peptidase_S9_cat"/>
</dbReference>
<feature type="domain" description="Peptidase S9 prolyl oligopeptidase catalytic" evidence="2">
    <location>
        <begin position="176"/>
        <end position="349"/>
    </location>
</feature>
<dbReference type="Pfam" id="PF00326">
    <property type="entry name" value="Peptidase_S9"/>
    <property type="match status" value="1"/>
</dbReference>
<dbReference type="PANTHER" id="PTHR43358">
    <property type="entry name" value="ALPHA/BETA-HYDROLASE"/>
    <property type="match status" value="1"/>
</dbReference>
<dbReference type="GO" id="GO:0016787">
    <property type="term" value="F:hydrolase activity"/>
    <property type="evidence" value="ECO:0007669"/>
    <property type="project" value="InterPro"/>
</dbReference>
<gene>
    <name evidence="3" type="ORF">SAMN04488500_103114</name>
</gene>
<accession>A0A1W1Z9U4</accession>
<evidence type="ECO:0000313" key="4">
    <source>
        <dbReference type="Proteomes" id="UP000192738"/>
    </source>
</evidence>
<proteinExistence type="predicted"/>
<dbReference type="SUPFAM" id="SSF53474">
    <property type="entry name" value="alpha/beta-Hydrolases"/>
    <property type="match status" value="1"/>
</dbReference>
<keyword evidence="1" id="KW-0472">Membrane</keyword>
<sequence length="354" mass="40678">MVQIALLNFQLYVVTTHISATSNSILFKSEVPRMDTPLQIHKRKVYTTTAIGLIFLVLLISSLLFLLGGLIFHTEFCLLNTRIEFLHYKNLQSRLKYGLQDQGWQPIRLQSRFGYELIGTFILNPRPSNKTIIFLHGISATQAMGMHYVEMYLNEGYNLLIYDSRSHGASSGACTTWGYYEKYDLDQWIDWLLERNPQSTIGVHGVSMGAATALMHTALNEPSKRVKFYIADSPYSDLTKLITQKIITYTQSQYPLWIHILVKCASLVSYFQSDFLYEEVSPIKNLTNVTTPILYLHSEADVIVPVEMSRELYEATNGYRELHTFPNIKHGRAAIDRKSEYQDIVVKFLHIVDE</sequence>
<dbReference type="PANTHER" id="PTHR43358:SF5">
    <property type="entry name" value="EXPORTED PROTEIN"/>
    <property type="match status" value="1"/>
</dbReference>
<organism evidence="3 4">
    <name type="scientific">Sporomusa malonica</name>
    <dbReference type="NCBI Taxonomy" id="112901"/>
    <lineage>
        <taxon>Bacteria</taxon>
        <taxon>Bacillati</taxon>
        <taxon>Bacillota</taxon>
        <taxon>Negativicutes</taxon>
        <taxon>Selenomonadales</taxon>
        <taxon>Sporomusaceae</taxon>
        <taxon>Sporomusa</taxon>
    </lineage>
</organism>
<dbReference type="InterPro" id="IPR029058">
    <property type="entry name" value="AB_hydrolase_fold"/>
</dbReference>
<dbReference type="EMBL" id="FWXI01000003">
    <property type="protein sequence ID" value="SMC45174.1"/>
    <property type="molecule type" value="Genomic_DNA"/>
</dbReference>
<dbReference type="InterPro" id="IPR052920">
    <property type="entry name" value="DNA-binding_regulatory"/>
</dbReference>
<keyword evidence="4" id="KW-1185">Reference proteome</keyword>
<dbReference type="Gene3D" id="3.40.50.1820">
    <property type="entry name" value="alpha/beta hydrolase"/>
    <property type="match status" value="1"/>
</dbReference>
<evidence type="ECO:0000313" key="3">
    <source>
        <dbReference type="EMBL" id="SMC45174.1"/>
    </source>
</evidence>
<evidence type="ECO:0000256" key="1">
    <source>
        <dbReference type="SAM" id="Phobius"/>
    </source>
</evidence>
<keyword evidence="1" id="KW-1133">Transmembrane helix</keyword>
<keyword evidence="1" id="KW-0812">Transmembrane</keyword>
<reference evidence="3 4" key="1">
    <citation type="submission" date="2017-04" db="EMBL/GenBank/DDBJ databases">
        <authorList>
            <person name="Afonso C.L."/>
            <person name="Miller P.J."/>
            <person name="Scott M.A."/>
            <person name="Spackman E."/>
            <person name="Goraichik I."/>
            <person name="Dimitrov K.M."/>
            <person name="Suarez D.L."/>
            <person name="Swayne D.E."/>
        </authorList>
    </citation>
    <scope>NUCLEOTIDE SEQUENCE [LARGE SCALE GENOMIC DNA]</scope>
    <source>
        <strain evidence="3 4">DSM 5090</strain>
    </source>
</reference>
<feature type="transmembrane region" description="Helical" evidence="1">
    <location>
        <begin position="50"/>
        <end position="72"/>
    </location>
</feature>
<name>A0A1W1Z9U4_9FIRM</name>
<protein>
    <recommendedName>
        <fullName evidence="2">Peptidase S9 prolyl oligopeptidase catalytic domain-containing protein</fullName>
    </recommendedName>
</protein>
<dbReference type="Proteomes" id="UP000192738">
    <property type="component" value="Unassembled WGS sequence"/>
</dbReference>
<dbReference type="AlphaFoldDB" id="A0A1W1Z9U4"/>